<evidence type="ECO:0000256" key="4">
    <source>
        <dbReference type="PIRSR" id="PIRSR002549-3"/>
    </source>
</evidence>
<dbReference type="OrthoDB" id="8170333at2759"/>
<keyword evidence="4" id="KW-0479">Metal-binding</keyword>
<dbReference type="InterPro" id="IPR001156">
    <property type="entry name" value="Transferrin-like_dom"/>
</dbReference>
<dbReference type="CDD" id="cd13529">
    <property type="entry name" value="PBP2_transferrin"/>
    <property type="match status" value="2"/>
</dbReference>
<feature type="domain" description="Transferrin-like" evidence="6">
    <location>
        <begin position="1"/>
        <end position="286"/>
    </location>
</feature>
<dbReference type="Pfam" id="PF00405">
    <property type="entry name" value="Transferrin"/>
    <property type="match status" value="2"/>
</dbReference>
<keyword evidence="4" id="KW-0408">Iron</keyword>
<organism evidence="7 8">
    <name type="scientific">Asbolus verrucosus</name>
    <name type="common">Desert ironclad beetle</name>
    <dbReference type="NCBI Taxonomy" id="1661398"/>
    <lineage>
        <taxon>Eukaryota</taxon>
        <taxon>Metazoa</taxon>
        <taxon>Ecdysozoa</taxon>
        <taxon>Arthropoda</taxon>
        <taxon>Hexapoda</taxon>
        <taxon>Insecta</taxon>
        <taxon>Pterygota</taxon>
        <taxon>Neoptera</taxon>
        <taxon>Endopterygota</taxon>
        <taxon>Coleoptera</taxon>
        <taxon>Polyphaga</taxon>
        <taxon>Cucujiformia</taxon>
        <taxon>Tenebrionidae</taxon>
        <taxon>Pimeliinae</taxon>
        <taxon>Asbolus</taxon>
    </lineage>
</organism>
<dbReference type="GO" id="GO:0045047">
    <property type="term" value="P:protein targeting to ER"/>
    <property type="evidence" value="ECO:0007669"/>
    <property type="project" value="TreeGrafter"/>
</dbReference>
<dbReference type="Gene3D" id="3.40.190.10">
    <property type="entry name" value="Periplasmic binding protein-like II"/>
    <property type="match status" value="3"/>
</dbReference>
<evidence type="ECO:0000256" key="5">
    <source>
        <dbReference type="PIRSR" id="PIRSR002549-4"/>
    </source>
</evidence>
<sequence>LDCLRRISKGKADFAVFTPEDLVTAANSEIEVLITNELRYTENDYEYEVVAVVTDSSGIKNRHDLRDKRFCHPGYGQESEWTRILSNYLEASIIPQSCETKYTITENRIKASSQFFKSACKAGPWVHNPKLDQKLKLKYPNLCELCDYPSRCQNTDKYWGRRGSLMCLTDGAGDVSWARLDDVRIHFGLVPGGAESTPDGYSFLCPDGTVKPINSTNPCIWVVKPWPVIATKRTVAQDIQEFMSTLNNVDSTSWQGAMLSLIEIFHLSIYKLEPIEPIESYLERATGFLNANSFTGCHPPRTIRICTTSNIENAKCSWLRESAAVYGIEPDLDCLKADNTTHCMEALNNNAADVVMVPVDLIAPAMKKYNLQPLFYETVNDNEKYLTVAVTKTGSNVKKLEELRGRKACFPSFDGVAWNSVIHTLHEKKLLTSCPFDSGVAQFFGPSCVPGLPRNYSRSLKKNCGGNYSGDFGALRCLLDGSGDVAFLSKNAIADFVKSPIENKFGNIKLDSFNIVCEDKSEGCHFSWAPLGQAMVRNNSSELWMQDTLDVFLQMDSLFGKNYKSLTTPLQLFGPFNGQSNILFHDN</sequence>
<evidence type="ECO:0000256" key="2">
    <source>
        <dbReference type="ARBA" id="ARBA00023157"/>
    </source>
</evidence>
<dbReference type="PANTHER" id="PTHR11485:SF34">
    <property type="entry name" value="SIGNAL RECOGNITION PARTICLE RECEPTOR SUBUNIT BETA"/>
    <property type="match status" value="1"/>
</dbReference>
<feature type="disulfide bond" evidence="5">
    <location>
        <begin position="306"/>
        <end position="343"/>
    </location>
</feature>
<dbReference type="Proteomes" id="UP000292052">
    <property type="component" value="Unassembled WGS sequence"/>
</dbReference>
<feature type="disulfide bond" evidence="5">
    <location>
        <begin position="71"/>
        <end position="167"/>
    </location>
</feature>
<keyword evidence="2 5" id="KW-1015">Disulfide bond</keyword>
<feature type="disulfide bond" evidence="5">
    <location>
        <begin position="205"/>
        <end position="219"/>
    </location>
</feature>
<dbReference type="PIRSF" id="PIRSF002549">
    <property type="entry name" value="Transferrin"/>
    <property type="match status" value="1"/>
</dbReference>
<dbReference type="GO" id="GO:0005785">
    <property type="term" value="C:signal recognition particle receptor complex"/>
    <property type="evidence" value="ECO:0007669"/>
    <property type="project" value="TreeGrafter"/>
</dbReference>
<dbReference type="PANTHER" id="PTHR11485">
    <property type="entry name" value="TRANSFERRIN"/>
    <property type="match status" value="1"/>
</dbReference>
<evidence type="ECO:0000256" key="3">
    <source>
        <dbReference type="PIRSR" id="PIRSR002549-2"/>
    </source>
</evidence>
<gene>
    <name evidence="7" type="ORF">BDFB_005704</name>
</gene>
<feature type="binding site" evidence="4">
    <location>
        <position position="385"/>
    </location>
    <ligand>
        <name>Fe(3+)</name>
        <dbReference type="ChEBI" id="CHEBI:29034"/>
        <label>1</label>
    </ligand>
</feature>
<comment type="caution">
    <text evidence="7">The sequence shown here is derived from an EMBL/GenBank/DDBJ whole genome shotgun (WGS) entry which is preliminary data.</text>
</comment>
<dbReference type="STRING" id="1661398.A0A482VPE1"/>
<evidence type="ECO:0000256" key="1">
    <source>
        <dbReference type="ARBA" id="ARBA00022737"/>
    </source>
</evidence>
<dbReference type="PROSITE" id="PS51408">
    <property type="entry name" value="TRANSFERRIN_LIKE_4"/>
    <property type="match status" value="2"/>
</dbReference>
<feature type="disulfide bond" evidence="5">
    <location>
        <begin position="120"/>
        <end position="146"/>
    </location>
</feature>
<feature type="non-terminal residue" evidence="7">
    <location>
        <position position="1"/>
    </location>
</feature>
<feature type="disulfide bond" evidence="5">
    <location>
        <begin position="316"/>
        <end position="334"/>
    </location>
</feature>
<keyword evidence="1" id="KW-0677">Repeat</keyword>
<proteinExistence type="predicted"/>
<feature type="binding site" evidence="4">
    <location>
        <position position="47"/>
    </location>
    <ligand>
        <name>Fe(3+)</name>
        <dbReference type="ChEBI" id="CHEBI:29034"/>
        <label>1</label>
    </ligand>
</feature>
<dbReference type="GO" id="GO:0005615">
    <property type="term" value="C:extracellular space"/>
    <property type="evidence" value="ECO:0007669"/>
    <property type="project" value="InterPro"/>
</dbReference>
<evidence type="ECO:0000313" key="8">
    <source>
        <dbReference type="Proteomes" id="UP000292052"/>
    </source>
</evidence>
<feature type="disulfide bond" evidence="5">
    <location>
        <begin position="409"/>
        <end position="477"/>
    </location>
</feature>
<feature type="binding site" evidence="3">
    <location>
        <position position="417"/>
    </location>
    <ligand>
        <name>hydrogencarbonate</name>
        <dbReference type="ChEBI" id="CHEBI:17544"/>
        <label>1</label>
    </ligand>
</feature>
<dbReference type="SUPFAM" id="SSF53850">
    <property type="entry name" value="Periplasmic binding protein-like II"/>
    <property type="match status" value="2"/>
</dbReference>
<keyword evidence="8" id="KW-1185">Reference proteome</keyword>
<name>A0A482VPE1_ASBVE</name>
<dbReference type="EMBL" id="QDEB01077310">
    <property type="protein sequence ID" value="RZC34715.1"/>
    <property type="molecule type" value="Genomic_DNA"/>
</dbReference>
<dbReference type="InterPro" id="IPR016357">
    <property type="entry name" value="Transferrin"/>
</dbReference>
<evidence type="ECO:0000259" key="6">
    <source>
        <dbReference type="PROSITE" id="PS51408"/>
    </source>
</evidence>
<dbReference type="GO" id="GO:0046872">
    <property type="term" value="F:metal ion binding"/>
    <property type="evidence" value="ECO:0007669"/>
    <property type="project" value="UniProtKB-KW"/>
</dbReference>
<feature type="disulfide bond" evidence="5">
    <location>
        <begin position="517"/>
        <end position="524"/>
    </location>
</feature>
<protein>
    <submittedName>
        <fullName evidence="7">Transferrin</fullName>
    </submittedName>
</protein>
<dbReference type="SMART" id="SM00094">
    <property type="entry name" value="TR_FER"/>
    <property type="match status" value="1"/>
</dbReference>
<reference evidence="7 8" key="1">
    <citation type="submission" date="2017-03" db="EMBL/GenBank/DDBJ databases">
        <title>Genome of the blue death feigning beetle - Asbolus verrucosus.</title>
        <authorList>
            <person name="Rider S.D."/>
        </authorList>
    </citation>
    <scope>NUCLEOTIDE SEQUENCE [LARGE SCALE GENOMIC DNA]</scope>
    <source>
        <strain evidence="7">Butters</strain>
        <tissue evidence="7">Head and leg muscle</tissue>
    </source>
</reference>
<feature type="domain" description="Transferrin-like" evidence="6">
    <location>
        <begin position="303"/>
        <end position="587"/>
    </location>
</feature>
<evidence type="ECO:0000313" key="7">
    <source>
        <dbReference type="EMBL" id="RZC34715.1"/>
    </source>
</evidence>
<feature type="non-terminal residue" evidence="7">
    <location>
        <position position="587"/>
    </location>
</feature>
<dbReference type="PRINTS" id="PR00422">
    <property type="entry name" value="TRANSFERRIN"/>
</dbReference>
<accession>A0A482VPE1</accession>
<dbReference type="AlphaFoldDB" id="A0A482VPE1"/>